<reference evidence="1 2" key="1">
    <citation type="journal article" date="2021" name="Microb. Ecol.">
        <title>Candidatus Mesenet longicola: Novel Endosymbionts of Brontispa longissima that Induce Cytoplasmic Incompatibility.</title>
        <authorList>
            <person name="Takano S."/>
            <person name="Gotoh Y."/>
            <person name="Hayashi T."/>
        </authorList>
    </citation>
    <scope>NUCLEOTIDE SEQUENCE [LARGE SCALE GENOMIC DNA]</scope>
    <source>
        <strain evidence="1">L5</strain>
    </source>
</reference>
<name>A0A8J3MPM4_9RICK</name>
<proteinExistence type="predicted"/>
<accession>A0A8J3MPM4</accession>
<dbReference type="Proteomes" id="UP000637906">
    <property type="component" value="Unassembled WGS sequence"/>
</dbReference>
<dbReference type="AlphaFoldDB" id="A0A8J3MPM4"/>
<evidence type="ECO:0000313" key="1">
    <source>
        <dbReference type="EMBL" id="GHM60050.1"/>
    </source>
</evidence>
<evidence type="ECO:0008006" key="3">
    <source>
        <dbReference type="Google" id="ProtNLM"/>
    </source>
</evidence>
<dbReference type="InterPro" id="IPR036770">
    <property type="entry name" value="Ankyrin_rpt-contain_sf"/>
</dbReference>
<comment type="caution">
    <text evidence="1">The sequence shown here is derived from an EMBL/GenBank/DDBJ whole genome shotgun (WGS) entry which is preliminary data.</text>
</comment>
<keyword evidence="2" id="KW-1185">Reference proteome</keyword>
<evidence type="ECO:0000313" key="2">
    <source>
        <dbReference type="Proteomes" id="UP000637906"/>
    </source>
</evidence>
<protein>
    <recommendedName>
        <fullName evidence="3">Ankyrin repeat domain-containing protein</fullName>
    </recommendedName>
</protein>
<organism evidence="1 2">
    <name type="scientific">Candidatus Mesenet longicola</name>
    <dbReference type="NCBI Taxonomy" id="1892558"/>
    <lineage>
        <taxon>Bacteria</taxon>
        <taxon>Pseudomonadati</taxon>
        <taxon>Pseudomonadota</taxon>
        <taxon>Alphaproteobacteria</taxon>
        <taxon>Rickettsiales</taxon>
        <taxon>Anaplasmataceae</taxon>
        <taxon>Candidatus Mesenet</taxon>
    </lineage>
</organism>
<dbReference type="Gene3D" id="1.25.40.20">
    <property type="entry name" value="Ankyrin repeat-containing domain"/>
    <property type="match status" value="1"/>
</dbReference>
<dbReference type="EMBL" id="BNGU01000064">
    <property type="protein sequence ID" value="GHM60050.1"/>
    <property type="molecule type" value="Genomic_DNA"/>
</dbReference>
<sequence length="104" mass="12184">MLIEKGLDTQSPTAQENLLTLAVKFVAKNDVYSLDALLSKKIINDIDAPNYENNRNYWYEYDIILQAVVENKNIKMMKMFIKHQPDANRNHNGTTLVHFFLRRI</sequence>
<gene>
    <name evidence="1" type="ORF">sL5_10430</name>
</gene>